<evidence type="ECO:0000256" key="3">
    <source>
        <dbReference type="ARBA" id="ARBA00022741"/>
    </source>
</evidence>
<proteinExistence type="predicted"/>
<evidence type="ECO:0000313" key="8">
    <source>
        <dbReference type="Proteomes" id="UP000312326"/>
    </source>
</evidence>
<comment type="subcellular location">
    <subcellularLocation>
        <location evidence="1">Cell membrane</location>
        <topology evidence="1">Multi-pass membrane protein</topology>
    </subcellularLocation>
</comment>
<dbReference type="GO" id="GO:0140359">
    <property type="term" value="F:ABC-type transporter activity"/>
    <property type="evidence" value="ECO:0007669"/>
    <property type="project" value="InterPro"/>
</dbReference>
<dbReference type="GO" id="GO:0034040">
    <property type="term" value="F:ATPase-coupled lipid transmembrane transporter activity"/>
    <property type="evidence" value="ECO:0007669"/>
    <property type="project" value="TreeGrafter"/>
</dbReference>
<dbReference type="PANTHER" id="PTHR24221:SF654">
    <property type="entry name" value="ATP-BINDING CASSETTE SUB-FAMILY B MEMBER 6"/>
    <property type="match status" value="1"/>
</dbReference>
<dbReference type="InterPro" id="IPR039421">
    <property type="entry name" value="Type_1_exporter"/>
</dbReference>
<keyword evidence="6" id="KW-0472">Membrane</keyword>
<keyword evidence="2" id="KW-0812">Transmembrane</keyword>
<dbReference type="SMART" id="SM00382">
    <property type="entry name" value="AAA"/>
    <property type="match status" value="1"/>
</dbReference>
<dbReference type="GO" id="GO:0005524">
    <property type="term" value="F:ATP binding"/>
    <property type="evidence" value="ECO:0007669"/>
    <property type="project" value="UniProtKB-KW"/>
</dbReference>
<dbReference type="RefSeq" id="WP_056985700.1">
    <property type="nucleotide sequence ID" value="NZ_CP029754.1"/>
</dbReference>
<dbReference type="GO" id="GO:0016887">
    <property type="term" value="F:ATP hydrolysis activity"/>
    <property type="evidence" value="ECO:0007669"/>
    <property type="project" value="InterPro"/>
</dbReference>
<dbReference type="InterPro" id="IPR017871">
    <property type="entry name" value="ABC_transporter-like_CS"/>
</dbReference>
<dbReference type="AlphaFoldDB" id="A0A4Q9BMI0"/>
<evidence type="ECO:0000256" key="5">
    <source>
        <dbReference type="ARBA" id="ARBA00022989"/>
    </source>
</evidence>
<dbReference type="SUPFAM" id="SSF90123">
    <property type="entry name" value="ABC transporter transmembrane region"/>
    <property type="match status" value="1"/>
</dbReference>
<dbReference type="InterPro" id="IPR003439">
    <property type="entry name" value="ABC_transporter-like_ATP-bd"/>
</dbReference>
<accession>A0A4Q9BMI0</accession>
<dbReference type="PROSITE" id="PS50929">
    <property type="entry name" value="ABC_TM1F"/>
    <property type="match status" value="1"/>
</dbReference>
<dbReference type="Proteomes" id="UP000312326">
    <property type="component" value="Chromosome"/>
</dbReference>
<dbReference type="PROSITE" id="PS51257">
    <property type="entry name" value="PROKAR_LIPOPROTEIN"/>
    <property type="match status" value="1"/>
</dbReference>
<dbReference type="PANTHER" id="PTHR24221">
    <property type="entry name" value="ATP-BINDING CASSETTE SUB-FAMILY B"/>
    <property type="match status" value="1"/>
</dbReference>
<dbReference type="InterPro" id="IPR027417">
    <property type="entry name" value="P-loop_NTPase"/>
</dbReference>
<dbReference type="PROSITE" id="PS50893">
    <property type="entry name" value="ABC_TRANSPORTER_2"/>
    <property type="match status" value="1"/>
</dbReference>
<evidence type="ECO:0000256" key="4">
    <source>
        <dbReference type="ARBA" id="ARBA00022840"/>
    </source>
</evidence>
<evidence type="ECO:0000313" key="7">
    <source>
        <dbReference type="EMBL" id="QDD71199.1"/>
    </source>
</evidence>
<evidence type="ECO:0000256" key="2">
    <source>
        <dbReference type="ARBA" id="ARBA00022692"/>
    </source>
</evidence>
<reference evidence="7 8" key="1">
    <citation type="submission" date="2018-06" db="EMBL/GenBank/DDBJ databases">
        <title>Complete genome sequnece of Lactobacillus amylovorus PMRA3.</title>
        <authorList>
            <person name="Nam Y.-D."/>
            <person name="Chung W.-H."/>
            <person name="Park Y.S."/>
            <person name="Kang J."/>
        </authorList>
    </citation>
    <scope>NUCLEOTIDE SEQUENCE [LARGE SCALE GENOMIC DNA]</scope>
    <source>
        <strain evidence="7 8">PMRA3</strain>
    </source>
</reference>
<dbReference type="InterPro" id="IPR011527">
    <property type="entry name" value="ABC1_TM_dom"/>
</dbReference>
<keyword evidence="3" id="KW-0547">Nucleotide-binding</keyword>
<dbReference type="Gene3D" id="3.40.50.300">
    <property type="entry name" value="P-loop containing nucleotide triphosphate hydrolases"/>
    <property type="match status" value="1"/>
</dbReference>
<dbReference type="Pfam" id="PF00664">
    <property type="entry name" value="ABC_membrane"/>
    <property type="match status" value="1"/>
</dbReference>
<evidence type="ECO:0000256" key="6">
    <source>
        <dbReference type="ARBA" id="ARBA00023136"/>
    </source>
</evidence>
<evidence type="ECO:0000256" key="1">
    <source>
        <dbReference type="ARBA" id="ARBA00004651"/>
    </source>
</evidence>
<dbReference type="PROSITE" id="PS00211">
    <property type="entry name" value="ABC_TRANSPORTER_1"/>
    <property type="match status" value="1"/>
</dbReference>
<sequence length="524" mass="58763">MFYKYSNHFKFIAMIITGFIASCSTIVLAYMVQTLTNIATQKKWDQVGGFLTIVIIGFLLVFVASLIFNRLKTSAIQETNTYLRTNIFKGMLGTDRDENSNALGFLTNDFKLLETNRFDAQIEIIMQACTLVLALGYALLVNWLVTILFLVGSFVPMLISNFFQKSIQNASENWTKANGQYVNQTKNFLAGSETLSLYNGRENAAKKNQVKVFNLEAALRKMNLLNLDTGSWISLIGNLVTFLVPFLTGVYMVIHGMTTLGSLFAIVQLANSFVNPILTILNDRNELSTTKKIVEKTNKYLALAKGEKADNNKVTFKDLVLTDVSLNRKGQQLIQNLDLTIKRKTKQAIIGPSGTGKSTLLQFLMKGKYGEAKEILLNGKIEKAGNFENIFAYASQAPVIFADTLWFNLTLGKDIPQEIVEQVCSDLDLTDVIREKGFDYSLGDNADQLSGGQLARIELARAILSRRPVLLLDEINASLDKKTSDKIHQYLLNSDLTFVEVIHHYDANELENYDSVIDLKEYME</sequence>
<keyword evidence="5" id="KW-1133">Transmembrane helix</keyword>
<protein>
    <submittedName>
        <fullName evidence="7">ABC transporter ATP-binding protein</fullName>
    </submittedName>
</protein>
<dbReference type="InterPro" id="IPR003593">
    <property type="entry name" value="AAA+_ATPase"/>
</dbReference>
<keyword evidence="4 7" id="KW-0067">ATP-binding</keyword>
<organism evidence="7 8">
    <name type="scientific">Lactobacillus amylovorus</name>
    <dbReference type="NCBI Taxonomy" id="1604"/>
    <lineage>
        <taxon>Bacteria</taxon>
        <taxon>Bacillati</taxon>
        <taxon>Bacillota</taxon>
        <taxon>Bacilli</taxon>
        <taxon>Lactobacillales</taxon>
        <taxon>Lactobacillaceae</taxon>
        <taxon>Lactobacillus</taxon>
    </lineage>
</organism>
<dbReference type="EMBL" id="CP029754">
    <property type="protein sequence ID" value="QDD71199.1"/>
    <property type="molecule type" value="Genomic_DNA"/>
</dbReference>
<name>A0A4Q9BMI0_LACAM</name>
<dbReference type="Pfam" id="PF00005">
    <property type="entry name" value="ABC_tran"/>
    <property type="match status" value="1"/>
</dbReference>
<dbReference type="SUPFAM" id="SSF52540">
    <property type="entry name" value="P-loop containing nucleoside triphosphate hydrolases"/>
    <property type="match status" value="1"/>
</dbReference>
<gene>
    <name evidence="7" type="ORF">DM298_10295</name>
</gene>
<dbReference type="Gene3D" id="1.20.1560.10">
    <property type="entry name" value="ABC transporter type 1, transmembrane domain"/>
    <property type="match status" value="1"/>
</dbReference>
<dbReference type="InterPro" id="IPR036640">
    <property type="entry name" value="ABC1_TM_sf"/>
</dbReference>
<dbReference type="GO" id="GO:0005886">
    <property type="term" value="C:plasma membrane"/>
    <property type="evidence" value="ECO:0007669"/>
    <property type="project" value="UniProtKB-SubCell"/>
</dbReference>